<gene>
    <name evidence="2" type="ORF">Pmar_PMAR002987</name>
</gene>
<evidence type="ECO:0000256" key="1">
    <source>
        <dbReference type="SAM" id="MobiDB-lite"/>
    </source>
</evidence>
<evidence type="ECO:0000313" key="3">
    <source>
        <dbReference type="Proteomes" id="UP000007800"/>
    </source>
</evidence>
<evidence type="ECO:0000313" key="2">
    <source>
        <dbReference type="EMBL" id="EER00915.1"/>
    </source>
</evidence>
<dbReference type="Proteomes" id="UP000007800">
    <property type="component" value="Unassembled WGS sequence"/>
</dbReference>
<dbReference type="OrthoDB" id="443417at2759"/>
<feature type="region of interest" description="Disordered" evidence="1">
    <location>
        <begin position="47"/>
        <end position="84"/>
    </location>
</feature>
<dbReference type="RefSeq" id="XP_002768197.1">
    <property type="nucleotide sequence ID" value="XM_002768151.1"/>
</dbReference>
<protein>
    <submittedName>
        <fullName evidence="2">Uncharacterized protein</fullName>
    </submittedName>
</protein>
<sequence>MTDSHQDIARTRYRQFFSSDLFGAVAVEDKSKNPSLNSMQEEEKWISKDRVHSGRPADQTTAQLFGEYKETNIPPRKSELPEFV</sequence>
<keyword evidence="3" id="KW-1185">Reference proteome</keyword>
<dbReference type="EMBL" id="GG684654">
    <property type="protein sequence ID" value="EER00915.1"/>
    <property type="molecule type" value="Genomic_DNA"/>
</dbReference>
<proteinExistence type="predicted"/>
<accession>C5LR30</accession>
<dbReference type="InParanoid" id="C5LR30"/>
<dbReference type="AlphaFoldDB" id="C5LR30"/>
<name>C5LR30_PERM5</name>
<reference evidence="2 3" key="1">
    <citation type="submission" date="2008-07" db="EMBL/GenBank/DDBJ databases">
        <authorList>
            <person name="El-Sayed N."/>
            <person name="Caler E."/>
            <person name="Inman J."/>
            <person name="Amedeo P."/>
            <person name="Hass B."/>
            <person name="Wortman J."/>
        </authorList>
    </citation>
    <scope>NUCLEOTIDE SEQUENCE [LARGE SCALE GENOMIC DNA]</scope>
    <source>
        <strain evidence="3">ATCC 50983 / TXsc</strain>
    </source>
</reference>
<dbReference type="GeneID" id="9044105"/>
<organism evidence="3">
    <name type="scientific">Perkinsus marinus (strain ATCC 50983 / TXsc)</name>
    <dbReference type="NCBI Taxonomy" id="423536"/>
    <lineage>
        <taxon>Eukaryota</taxon>
        <taxon>Sar</taxon>
        <taxon>Alveolata</taxon>
        <taxon>Perkinsozoa</taxon>
        <taxon>Perkinsea</taxon>
        <taxon>Perkinsida</taxon>
        <taxon>Perkinsidae</taxon>
        <taxon>Perkinsus</taxon>
    </lineage>
</organism>